<dbReference type="OMA" id="CTSIPEW"/>
<sequence>MTNKNMALAAVHHIPPNFLQEILELRTKIPEPDLQEHPVLFVHLSELFTCTNDKELLQVPKKIIGLLKAQHDIQSEHIQIAVDVMVAIYIRYPTRHPLKNVFKSLFQSFPPASQSCIATQIEREISHLISNFWNMSHHQHDHLRALIEAILNLLENFTLGEESLRKQCMPVIKFLSQCLQEFLTVLSLTNIPPVQCNEIMHHCLSTSKAVNKVLQKFSAAYTNAISSNTDEMDTISAQLASTALILIQEEKMLIECRTNGAMTFVLLLQLWDHNNSGLLLSSLLDHKHTPCQLSTFPHWFQNAELSSPTLSELSASSSLSVIFAMLAVIPLEKLTQPYLKENNHLPEDCTIFTIVLRQLFVNISRSENVGTKLLGCRSLILWTSKMGIALKEGRIEQIHIVSLLAKHGMFSRIMDFIWTAWEDHSDAIRLTARNIFQNMVIIYQHATLAHEPGSNMEFVSELTVRLLQDISWSSKGKYGALCCLVNQFGSKVILHLEPNITDSILQQMKEHQLASYASELYEKLLQKHQQELWVNKCKECGSTMKSVKDGKNTSGELCCSQRQAWCHQWIQPVVHLLCTESIESKLNIHITEYLLPKLLKSSRHVLEFMVQAIWPTRQHVQDNTFKQFTNLGALLTCLRRAKSIGVLYQLPKSTDVRDNENWNGVVPFSVLNIALNHLNNQIRLDAYALLCENIKMTEPLTQKELSLLFSFIRHNINNQIPAFRQELISHSKKLFVRMKESSRVLKKEQIKANDSKTYETQYGHCSYSDYVIFLSDLMALLLDKIFPSTPFTCRTTALSIIALIVDIFKPEALDNNKTDSMFPLSTVTESRQLTLLQCLTDTFEENKTTAFKIFIALPKPFFLKNTSYQKELLSIAMTLCTSTKPQDCSTAAYLLHLLLCQDSIGPVLDDYQLQLLTTMSADMDQLEQVIFNNKFKTKNYLRIVWLLIVLLKDQIQVAHDSLVHAAASRPLYPTIHCIRYILTSLDQSQMEDATECWRNIFDIIVNVCLEVSTIVSPVVHNSSPEGNIPEDAIMGPGLNVGALVGCQGDQEALQNAISQSNELVTLMPEYLVVCCWRSIKEVSLLLGQICQDISVGDGDVNLNDKPDLITVNQVISIGDYFTTQLLESKHRGAFELAYAGFVKMCDMLWRSSIPSVHTLPCQWLDNIMDAISCQNSSSKFCATRRSAGIPFYIQAIVSTEPISTGNVNFKQTMVKLLDLATDESTTDSKSTESKVHALNILRSLYRDTRLGESVAPYVADGLKAAILGFSSHLWAITNSATLLLSSLMTRIFGVNRTKLDKNLPRKNCQTGRTFFTHYPSLYQFLLEQIDKASPQLQEEKGSVSINPTLYPVLLVLGRLYPSTLDGIHMGLNLNAFIPYIIRCSASPIMKTREMAARALKPLVSKDQLALTINKLLSHIPSEKTSEISQNFLHGLLLQIQQLVLLLPTLLQCHQESAIQDVMETFHKRLWILSEPSVCLIIRQVALDITMSFVSDDFSCQKSSSSQSLLVSALMDLCDIEYEKLSFLSPLWFPGQAQYLVTVCKIQLWKLKQTQRQCEDFPALHQILIDYLNSSLYEIRLEVLHWIKTECAFRNQLENNSKSFQHFLDFVCQSTELVDSLLAFIYSEDHPQCLAEVLRLFTCPPIASHIAQMDILKASKLSYHIVDLLEQYQGQEIQECAVTFSAELFPRVYYELSEETSLLERWCAVLTLCSATEQSASLQLACTQFLHKNAILLLKDPDKVLGELKYTYWGILVNLLQEDDMQVKESAVTVLNRLNPANIVSEHPALTIPSLLEHLLLQQDNSSDVSPILTAISWIRNITQSNNDTEDRLFDRGEMNTYRDEMNFVQTVASYLDCVINDSFTSNCQLLPDETPLRNTSCYSQPLPNLPCIKPEDIKESSVERIKEEFSLTSQILISRLSQMKCQTTMGSLFDIISHQTDCLDTYKLLLSLFYLQKMLLLKDYQQFFQECDTISKQINIIFGSSVNIRDTLQCKCYTLASQISQYYTKT</sequence>
<dbReference type="GO" id="GO:0005829">
    <property type="term" value="C:cytosol"/>
    <property type="evidence" value="ECO:0007669"/>
    <property type="project" value="TreeGrafter"/>
</dbReference>
<dbReference type="Pfam" id="PF25151">
    <property type="entry name" value="TPR_Trm732_C"/>
    <property type="match status" value="1"/>
</dbReference>
<dbReference type="OrthoDB" id="73997at2759"/>
<feature type="domain" description="DUF2428" evidence="4">
    <location>
        <begin position="1000"/>
        <end position="1275"/>
    </location>
</feature>
<comment type="similarity">
    <text evidence="1">Belongs to the THADA family.</text>
</comment>
<evidence type="ECO:0000313" key="7">
    <source>
        <dbReference type="EMBL" id="KOF84143.1"/>
    </source>
</evidence>
<evidence type="ECO:0000259" key="5">
    <source>
        <dbReference type="Pfam" id="PF25150"/>
    </source>
</evidence>
<reference evidence="7" key="1">
    <citation type="submission" date="2015-07" db="EMBL/GenBank/DDBJ databases">
        <title>MeaNS - Measles Nucleotide Surveillance Program.</title>
        <authorList>
            <person name="Tran T."/>
            <person name="Druce J."/>
        </authorList>
    </citation>
    <scope>NUCLEOTIDE SEQUENCE</scope>
    <source>
        <strain evidence="7">UCB-OBI-ISO-001</strain>
        <tissue evidence="7">Gonad</tissue>
    </source>
</reference>
<evidence type="ECO:0000256" key="3">
    <source>
        <dbReference type="ARBA" id="ARBA00035698"/>
    </source>
</evidence>
<evidence type="ECO:0000259" key="4">
    <source>
        <dbReference type="Pfam" id="PF10350"/>
    </source>
</evidence>
<dbReference type="InterPro" id="IPR056842">
    <property type="entry name" value="THADA-like_TPR_C"/>
</dbReference>
<evidence type="ECO:0000256" key="2">
    <source>
        <dbReference type="ARBA" id="ARBA00022694"/>
    </source>
</evidence>
<dbReference type="InterPro" id="IPR051954">
    <property type="entry name" value="tRNA_methyltransferase_THADA"/>
</dbReference>
<name>A0A0L8H4F3_OCTBM</name>
<dbReference type="EMBL" id="KQ419243">
    <property type="protein sequence ID" value="KOF84143.1"/>
    <property type="molecule type" value="Genomic_DNA"/>
</dbReference>
<feature type="domain" description="tRNA (32-2'-O)-methyltransferase regulator THADA-like C-terminal TPR repeats region" evidence="6">
    <location>
        <begin position="1278"/>
        <end position="1442"/>
    </location>
</feature>
<evidence type="ECO:0000259" key="6">
    <source>
        <dbReference type="Pfam" id="PF25151"/>
    </source>
</evidence>
<keyword evidence="2" id="KW-0819">tRNA processing</keyword>
<dbReference type="KEGG" id="obi:106872855"/>
<dbReference type="PANTHER" id="PTHR14387">
    <property type="entry name" value="THADA/DEATH RECEPTOR INTERACTING PROTEIN"/>
    <property type="match status" value="1"/>
</dbReference>
<dbReference type="PANTHER" id="PTHR14387:SF7">
    <property type="entry name" value="THYROID ADENOMA-ASSOCIATED PROTEIN"/>
    <property type="match status" value="1"/>
</dbReference>
<gene>
    <name evidence="7" type="ORF">OCBIM_22022539mg</name>
</gene>
<accession>A0A0L8H4F3</accession>
<protein>
    <recommendedName>
        <fullName evidence="3">tRNA (32-2'-O)-methyltransferase regulator THADA</fullName>
    </recommendedName>
</protein>
<dbReference type="InterPro" id="IPR056843">
    <property type="entry name" value="THADA-like_TPR"/>
</dbReference>
<dbReference type="SUPFAM" id="SSF48371">
    <property type="entry name" value="ARM repeat"/>
    <property type="match status" value="1"/>
</dbReference>
<organism evidence="7">
    <name type="scientific">Octopus bimaculoides</name>
    <name type="common">California two-spotted octopus</name>
    <dbReference type="NCBI Taxonomy" id="37653"/>
    <lineage>
        <taxon>Eukaryota</taxon>
        <taxon>Metazoa</taxon>
        <taxon>Spiralia</taxon>
        <taxon>Lophotrochozoa</taxon>
        <taxon>Mollusca</taxon>
        <taxon>Cephalopoda</taxon>
        <taxon>Coleoidea</taxon>
        <taxon>Octopodiformes</taxon>
        <taxon>Octopoda</taxon>
        <taxon>Incirrata</taxon>
        <taxon>Octopodidae</taxon>
        <taxon>Octopus</taxon>
    </lineage>
</organism>
<proteinExistence type="inferred from homology"/>
<dbReference type="STRING" id="37653.A0A0L8H4F3"/>
<dbReference type="InterPro" id="IPR016024">
    <property type="entry name" value="ARM-type_fold"/>
</dbReference>
<dbReference type="InterPro" id="IPR019442">
    <property type="entry name" value="THADA/TRM732_DUF2428"/>
</dbReference>
<dbReference type="GO" id="GO:0030488">
    <property type="term" value="P:tRNA methylation"/>
    <property type="evidence" value="ECO:0007669"/>
    <property type="project" value="TreeGrafter"/>
</dbReference>
<evidence type="ECO:0000256" key="1">
    <source>
        <dbReference type="ARBA" id="ARBA00010409"/>
    </source>
</evidence>
<feature type="domain" description="tRNA (32-2'-O)-methyltransferase regulator THADA-like TPR repeats region" evidence="5">
    <location>
        <begin position="565"/>
        <end position="847"/>
    </location>
</feature>
<dbReference type="Pfam" id="PF10350">
    <property type="entry name" value="DUF2428"/>
    <property type="match status" value="1"/>
</dbReference>
<dbReference type="Pfam" id="PF25150">
    <property type="entry name" value="TPR_Trm732"/>
    <property type="match status" value="1"/>
</dbReference>